<comment type="caution">
    <text evidence="2">The sequence shown here is derived from an EMBL/GenBank/DDBJ whole genome shotgun (WGS) entry which is preliminary data.</text>
</comment>
<dbReference type="Proteomes" id="UP000252355">
    <property type="component" value="Unassembled WGS sequence"/>
</dbReference>
<feature type="compositionally biased region" description="Low complexity" evidence="1">
    <location>
        <begin position="316"/>
        <end position="337"/>
    </location>
</feature>
<feature type="compositionally biased region" description="Acidic residues" evidence="1">
    <location>
        <begin position="299"/>
        <end position="308"/>
    </location>
</feature>
<name>A0A367ZJP4_9BACT</name>
<dbReference type="AlphaFoldDB" id="A0A367ZJP4"/>
<gene>
    <name evidence="2" type="ORF">OZSIB_1595</name>
</gene>
<feature type="compositionally biased region" description="Polar residues" evidence="1">
    <location>
        <begin position="345"/>
        <end position="363"/>
    </location>
</feature>
<organism evidence="2 3">
    <name type="scientific">Candidatus Ozemobacter sibiricus</name>
    <dbReference type="NCBI Taxonomy" id="2268124"/>
    <lineage>
        <taxon>Bacteria</taxon>
        <taxon>Candidatus Ozemobacteria</taxon>
        <taxon>Candidatus Ozemobacterales</taxon>
        <taxon>Candidatus Ozemobacteraceae</taxon>
        <taxon>Candidatus Ozemobacter</taxon>
    </lineage>
</organism>
<protein>
    <recommendedName>
        <fullName evidence="4">OB-fold nucleic acid binding domain protein</fullName>
    </recommendedName>
</protein>
<evidence type="ECO:0000313" key="2">
    <source>
        <dbReference type="EMBL" id="RCK78353.1"/>
    </source>
</evidence>
<evidence type="ECO:0008006" key="4">
    <source>
        <dbReference type="Google" id="ProtNLM"/>
    </source>
</evidence>
<dbReference type="EMBL" id="QOQW01000024">
    <property type="protein sequence ID" value="RCK78353.1"/>
    <property type="molecule type" value="Genomic_DNA"/>
</dbReference>
<evidence type="ECO:0000313" key="3">
    <source>
        <dbReference type="Proteomes" id="UP000252355"/>
    </source>
</evidence>
<accession>A0A367ZJP4</accession>
<evidence type="ECO:0000256" key="1">
    <source>
        <dbReference type="SAM" id="MobiDB-lite"/>
    </source>
</evidence>
<proteinExistence type="predicted"/>
<sequence length="363" mass="38908">MEQPPIPPLIKDEVYRQQTECPSCGRFIGVYERCPYCLALTPKRLSIRVFKVISVLTSTVGLLILLFYAQTIQTPEVKIADLGPLSNFAHVRLVGEVERSYGIHKQWKSLAFTLSQPGKDGEPMTIRVSAYAKVAKEIEERNLVPADGDLVSVEGTVRFQKDSPSLLINAPEHLRIVRRATAQVVESPLAPAQVTRDHLGKTVTVRGKIGRAINFPRGTILGFEELPQGFCLWLPEGIRDALAGKVRQGDVVEGTGKVKMFKSQLEVEIADQTHFKVITPGEGPALPMQPNTPGQGGTDVEEGSEESEPAPTGQTSAPPAQQGPASGPAGPAANPGPATEPTVPPGSSTSPNGNQLPTTGPRP</sequence>
<feature type="region of interest" description="Disordered" evidence="1">
    <location>
        <begin position="278"/>
        <end position="363"/>
    </location>
</feature>
<reference evidence="2 3" key="1">
    <citation type="submission" date="2018-05" db="EMBL/GenBank/DDBJ databases">
        <title>A metagenomic window into the 2 km-deep terrestrial subsurface aquifer revealed taxonomically and functionally diverse microbial community comprising novel uncultured bacterial lineages.</title>
        <authorList>
            <person name="Kadnikov V.V."/>
            <person name="Mardanov A.V."/>
            <person name="Beletsky A.V."/>
            <person name="Banks D."/>
            <person name="Pimenov N.V."/>
            <person name="Frank Y.A."/>
            <person name="Karnachuk O.V."/>
            <person name="Ravin N.V."/>
        </authorList>
    </citation>
    <scope>NUCLEOTIDE SEQUENCE [LARGE SCALE GENOMIC DNA]</scope>
    <source>
        <strain evidence="2">BY5</strain>
    </source>
</reference>